<dbReference type="Proteomes" id="UP001171111">
    <property type="component" value="Unassembled WGS sequence"/>
</dbReference>
<dbReference type="GO" id="GO:0004519">
    <property type="term" value="F:endonuclease activity"/>
    <property type="evidence" value="ECO:0007669"/>
    <property type="project" value="UniProtKB-KW"/>
</dbReference>
<proteinExistence type="predicted"/>
<dbReference type="Pfam" id="PF03235">
    <property type="entry name" value="GmrSD_N"/>
    <property type="match status" value="1"/>
</dbReference>
<accession>A0ABT8T4V4</accession>
<name>A0ABT8T4V4_9BACT</name>
<organism evidence="3 4">
    <name type="scientific">Campylobacter magnus</name>
    <dbReference type="NCBI Taxonomy" id="3026462"/>
    <lineage>
        <taxon>Bacteria</taxon>
        <taxon>Pseudomonadati</taxon>
        <taxon>Campylobacterota</taxon>
        <taxon>Epsilonproteobacteria</taxon>
        <taxon>Campylobacterales</taxon>
        <taxon>Campylobacteraceae</taxon>
        <taxon>Campylobacter</taxon>
    </lineage>
</organism>
<protein>
    <submittedName>
        <fullName evidence="3">DUF262 domain-containing HNH endonuclease family protein</fullName>
    </submittedName>
</protein>
<dbReference type="InterPro" id="IPR011089">
    <property type="entry name" value="GmrSD_C"/>
</dbReference>
<keyword evidence="3" id="KW-0378">Hydrolase</keyword>
<evidence type="ECO:0000259" key="2">
    <source>
        <dbReference type="Pfam" id="PF07510"/>
    </source>
</evidence>
<dbReference type="InterPro" id="IPR004919">
    <property type="entry name" value="GmrSD_N"/>
</dbReference>
<comment type="caution">
    <text evidence="3">The sequence shown here is derived from an EMBL/GenBank/DDBJ whole genome shotgun (WGS) entry which is preliminary data.</text>
</comment>
<keyword evidence="4" id="KW-1185">Reference proteome</keyword>
<keyword evidence="3" id="KW-0540">Nuclease</keyword>
<dbReference type="PANTHER" id="PTHR35149">
    <property type="entry name" value="SLL5132 PROTEIN"/>
    <property type="match status" value="1"/>
</dbReference>
<gene>
    <name evidence="3" type="ORF">Q2362_00565</name>
</gene>
<dbReference type="Pfam" id="PF07510">
    <property type="entry name" value="GmrSD_C"/>
    <property type="match status" value="1"/>
</dbReference>
<evidence type="ECO:0000313" key="3">
    <source>
        <dbReference type="EMBL" id="MDO2408590.1"/>
    </source>
</evidence>
<keyword evidence="3" id="KW-0255">Endonuclease</keyword>
<reference evidence="3 4" key="1">
    <citation type="submission" date="2023-06" db="EMBL/GenBank/DDBJ databases">
        <title>Campylobacter magnum sp. nov., isolated from cecal contents of domestic pigs (Sus scrofa domesticus).</title>
        <authorList>
            <person name="Papic B."/>
            <person name="Gruntar I."/>
        </authorList>
    </citation>
    <scope>NUCLEOTIDE SEQUENCE [LARGE SCALE GENOMIC DNA]</scope>
    <source>
        <strain evidence="4">34484-21</strain>
    </source>
</reference>
<dbReference type="PANTHER" id="PTHR35149:SF1">
    <property type="entry name" value="DUF5655 DOMAIN-CONTAINING PROTEIN"/>
    <property type="match status" value="1"/>
</dbReference>
<dbReference type="RefSeq" id="WP_302243309.1">
    <property type="nucleotide sequence ID" value="NZ_JAULJQ010000001.1"/>
</dbReference>
<feature type="domain" description="GmrSD restriction endonucleases N-terminal" evidence="1">
    <location>
        <begin position="12"/>
        <end position="261"/>
    </location>
</feature>
<evidence type="ECO:0000259" key="1">
    <source>
        <dbReference type="Pfam" id="PF03235"/>
    </source>
</evidence>
<evidence type="ECO:0000313" key="4">
    <source>
        <dbReference type="Proteomes" id="UP001171111"/>
    </source>
</evidence>
<sequence length="593" mass="69582">MRKTIEPNLRLIKDYLGSSDIFSIPEYQRKYSWTTKECDKLWQDIDDFANAGGEDPYFFGTIIADCSERNKLNIIDGQQRTTTFLLFCKALQLVLSDILANFKEDEDSSTLKRGLTNSLDLVLRILYKADDETVENILDDWDSVEKPVILENKSINEEFKDEFHKILSAKNFDIAEKSVHRFYKKQKDNKYTGFFKNFKSFYEKLEKLDKDEINKIAKCFLGKCQVVEIRSWDIEQAIAMFNSLNSTGMPLDDSDIISAQLYANANDDKEKFNSIWENLVETTNNLEQRKIVNLSGILQEYMYIQRAKDGLEDVNMLGARKYYLDAKKELLKDPVSLSSNFLKIAYIWEEIKENSIIKLLLKFNENAKFFLISYLFKFEKLEQKEVENIAVYLLRLFVILDIVETGYSSSNFKSFLFRQNVNFVKENYSFEKLNNELNEHINNFKEDDLRERILSYDNNQLVFLNEFLYAKSHNLKFNFNDSVNIEHIMPASGKNKTSIQEDAKMSNEDFSFYVNCLGNKILLEEDVNKSISNAWFKTKKQSTIKEKKGYKDSKYHIASALVNYESDQWTKDDIEKANEKVADRIIKFLFDKK</sequence>
<dbReference type="EMBL" id="JAULJQ010000001">
    <property type="protein sequence ID" value="MDO2408590.1"/>
    <property type="molecule type" value="Genomic_DNA"/>
</dbReference>
<feature type="domain" description="GmrSD restriction endonucleases C-terminal" evidence="2">
    <location>
        <begin position="448"/>
        <end position="581"/>
    </location>
</feature>